<name>A0A350P639_9ALTE</name>
<gene>
    <name evidence="1" type="ORF">DCW74_13595</name>
</gene>
<dbReference type="SUPFAM" id="SSF53756">
    <property type="entry name" value="UDP-Glycosyltransferase/glycogen phosphorylase"/>
    <property type="match status" value="1"/>
</dbReference>
<comment type="caution">
    <text evidence="1">The sequence shown here is derived from an EMBL/GenBank/DDBJ whole genome shotgun (WGS) entry which is preliminary data.</text>
</comment>
<organism evidence="1 2">
    <name type="scientific">Alteromonas australica</name>
    <dbReference type="NCBI Taxonomy" id="589873"/>
    <lineage>
        <taxon>Bacteria</taxon>
        <taxon>Pseudomonadati</taxon>
        <taxon>Pseudomonadota</taxon>
        <taxon>Gammaproteobacteria</taxon>
        <taxon>Alteromonadales</taxon>
        <taxon>Alteromonadaceae</taxon>
        <taxon>Alteromonas/Salinimonas group</taxon>
        <taxon>Alteromonas</taxon>
    </lineage>
</organism>
<evidence type="ECO:0000313" key="2">
    <source>
        <dbReference type="Proteomes" id="UP000263517"/>
    </source>
</evidence>
<accession>A0A350P639</accession>
<evidence type="ECO:0000313" key="1">
    <source>
        <dbReference type="EMBL" id="HAW76756.1"/>
    </source>
</evidence>
<protein>
    <recommendedName>
        <fullName evidence="3">Glycosyltransferase family 1 protein</fullName>
    </recommendedName>
</protein>
<dbReference type="EMBL" id="DNAN01000486">
    <property type="protein sequence ID" value="HAW76756.1"/>
    <property type="molecule type" value="Genomic_DNA"/>
</dbReference>
<dbReference type="AlphaFoldDB" id="A0A350P639"/>
<sequence length="370" mass="42732">MKVLHSPCNVGNQPQALCQAERSLGVSSQSITNYITWLGYESDVVMGKYQDRSFCTYAKRWLYGLTAPYRYDVFHYYFGRSLMCWDDYGPRTDWWFWDLKQAKRLGKKVVMTLQGCDARIASRSNAINEVTPCQEGGCRFYDGCVANVDNDRRYLIEEVLPLCDKVFYLNPELKRYVQSAEFLPYATIDVRNTPVCPPKANGPVRILHAPSDGATKGTRWVLAAIEKLQKEYDIEFRIVENTPHAEALKLYEWADILIDQLLFGWYGGLSVELMAMGKLVMCYIREDDLEFVPGDMRADLPIVRTHPESLTEDLSRLIETRERWPEVSASMRNFALKWHDPNIIADAMVAMYRRPDSIFDLNAAQRKFGF</sequence>
<proteinExistence type="predicted"/>
<evidence type="ECO:0008006" key="3">
    <source>
        <dbReference type="Google" id="ProtNLM"/>
    </source>
</evidence>
<dbReference type="Proteomes" id="UP000263517">
    <property type="component" value="Unassembled WGS sequence"/>
</dbReference>
<reference evidence="1 2" key="1">
    <citation type="journal article" date="2018" name="Nat. Biotechnol.">
        <title>A standardized bacterial taxonomy based on genome phylogeny substantially revises the tree of life.</title>
        <authorList>
            <person name="Parks D.H."/>
            <person name="Chuvochina M."/>
            <person name="Waite D.W."/>
            <person name="Rinke C."/>
            <person name="Skarshewski A."/>
            <person name="Chaumeil P.A."/>
            <person name="Hugenholtz P."/>
        </authorList>
    </citation>
    <scope>NUCLEOTIDE SEQUENCE [LARGE SCALE GENOMIC DNA]</scope>
    <source>
        <strain evidence="1">UBA11978</strain>
    </source>
</reference>